<dbReference type="Pfam" id="PF06094">
    <property type="entry name" value="GGACT"/>
    <property type="match status" value="1"/>
</dbReference>
<dbReference type="InterPro" id="IPR013024">
    <property type="entry name" value="GGCT-like"/>
</dbReference>
<dbReference type="Proteomes" id="UP001596028">
    <property type="component" value="Unassembled WGS sequence"/>
</dbReference>
<name>A0ABV9FI54_9BACL</name>
<evidence type="ECO:0000313" key="2">
    <source>
        <dbReference type="EMBL" id="MFC4601671.1"/>
    </source>
</evidence>
<evidence type="ECO:0000259" key="1">
    <source>
        <dbReference type="Pfam" id="PF06094"/>
    </source>
</evidence>
<evidence type="ECO:0000313" key="3">
    <source>
        <dbReference type="Proteomes" id="UP001596028"/>
    </source>
</evidence>
<dbReference type="Gene3D" id="3.10.490.10">
    <property type="entry name" value="Gamma-glutamyl cyclotransferase-like"/>
    <property type="match status" value="1"/>
</dbReference>
<protein>
    <submittedName>
        <fullName evidence="2">Gamma-glutamylcyclotransferase</fullName>
    </submittedName>
</protein>
<dbReference type="EMBL" id="JBHSEP010000029">
    <property type="protein sequence ID" value="MFC4601671.1"/>
    <property type="molecule type" value="Genomic_DNA"/>
</dbReference>
<proteinExistence type="predicted"/>
<feature type="domain" description="Gamma-glutamylcyclotransferase AIG2-like" evidence="1">
    <location>
        <begin position="6"/>
        <end position="120"/>
    </location>
</feature>
<organism evidence="2 3">
    <name type="scientific">Cohnella hongkongensis</name>
    <dbReference type="NCBI Taxonomy" id="178337"/>
    <lineage>
        <taxon>Bacteria</taxon>
        <taxon>Bacillati</taxon>
        <taxon>Bacillota</taxon>
        <taxon>Bacilli</taxon>
        <taxon>Bacillales</taxon>
        <taxon>Paenibacillaceae</taxon>
        <taxon>Cohnella</taxon>
    </lineage>
</organism>
<keyword evidence="3" id="KW-1185">Reference proteome</keyword>
<dbReference type="CDD" id="cd06661">
    <property type="entry name" value="GGCT_like"/>
    <property type="match status" value="1"/>
</dbReference>
<comment type="caution">
    <text evidence="2">The sequence shown here is derived from an EMBL/GenBank/DDBJ whole genome shotgun (WGS) entry which is preliminary data.</text>
</comment>
<dbReference type="InterPro" id="IPR036568">
    <property type="entry name" value="GGCT-like_sf"/>
</dbReference>
<reference evidence="3" key="1">
    <citation type="journal article" date="2019" name="Int. J. Syst. Evol. Microbiol.">
        <title>The Global Catalogue of Microorganisms (GCM) 10K type strain sequencing project: providing services to taxonomists for standard genome sequencing and annotation.</title>
        <authorList>
            <consortium name="The Broad Institute Genomics Platform"/>
            <consortium name="The Broad Institute Genome Sequencing Center for Infectious Disease"/>
            <person name="Wu L."/>
            <person name="Ma J."/>
        </authorList>
    </citation>
    <scope>NUCLEOTIDE SEQUENCE [LARGE SCALE GENOMIC DNA]</scope>
    <source>
        <strain evidence="3">CCUG 49571</strain>
    </source>
</reference>
<dbReference type="SUPFAM" id="SSF110857">
    <property type="entry name" value="Gamma-glutamyl cyclotransferase-like"/>
    <property type="match status" value="1"/>
</dbReference>
<dbReference type="RefSeq" id="WP_378102037.1">
    <property type="nucleotide sequence ID" value="NZ_JBHSEP010000029.1"/>
</dbReference>
<gene>
    <name evidence="2" type="ORF">ACFO3S_25765</name>
</gene>
<dbReference type="InterPro" id="IPR009288">
    <property type="entry name" value="AIG2-like_dom"/>
</dbReference>
<sequence length="130" mass="14796">MKTVRVFVYGSLLPGQCHHDVVKPYLHSVAPGAVRGRLVDAGPYPALLPDGSDRIVRGAWLEISREGLTALDELEDFRGIEELNDYERVWLTDAHRPSLAGWGYIWPEARGFPFAEAEEWPDVLRRRKIE</sequence>
<accession>A0ABV9FI54</accession>